<proteinExistence type="predicted"/>
<evidence type="ECO:0000313" key="1">
    <source>
        <dbReference type="EMBL" id="JAH54067.1"/>
    </source>
</evidence>
<dbReference type="AlphaFoldDB" id="A0A0E9TKR0"/>
<name>A0A0E9TKR0_ANGAN</name>
<sequence length="33" mass="3706">MLASTHVTLKSNCPRTSLCSLKPLKMFQVPFLN</sequence>
<reference evidence="1" key="1">
    <citation type="submission" date="2014-11" db="EMBL/GenBank/DDBJ databases">
        <authorList>
            <person name="Amaro Gonzalez C."/>
        </authorList>
    </citation>
    <scope>NUCLEOTIDE SEQUENCE</scope>
</reference>
<dbReference type="EMBL" id="GBXM01054510">
    <property type="protein sequence ID" value="JAH54067.1"/>
    <property type="molecule type" value="Transcribed_RNA"/>
</dbReference>
<protein>
    <submittedName>
        <fullName evidence="1">Uncharacterized protein</fullName>
    </submittedName>
</protein>
<organism evidence="1">
    <name type="scientific">Anguilla anguilla</name>
    <name type="common">European freshwater eel</name>
    <name type="synonym">Muraena anguilla</name>
    <dbReference type="NCBI Taxonomy" id="7936"/>
    <lineage>
        <taxon>Eukaryota</taxon>
        <taxon>Metazoa</taxon>
        <taxon>Chordata</taxon>
        <taxon>Craniata</taxon>
        <taxon>Vertebrata</taxon>
        <taxon>Euteleostomi</taxon>
        <taxon>Actinopterygii</taxon>
        <taxon>Neopterygii</taxon>
        <taxon>Teleostei</taxon>
        <taxon>Anguilliformes</taxon>
        <taxon>Anguillidae</taxon>
        <taxon>Anguilla</taxon>
    </lineage>
</organism>
<reference evidence="1" key="2">
    <citation type="journal article" date="2015" name="Fish Shellfish Immunol.">
        <title>Early steps in the European eel (Anguilla anguilla)-Vibrio vulnificus interaction in the gills: Role of the RtxA13 toxin.</title>
        <authorList>
            <person name="Callol A."/>
            <person name="Pajuelo D."/>
            <person name="Ebbesson L."/>
            <person name="Teles M."/>
            <person name="MacKenzie S."/>
            <person name="Amaro C."/>
        </authorList>
    </citation>
    <scope>NUCLEOTIDE SEQUENCE</scope>
</reference>
<accession>A0A0E9TKR0</accession>